<dbReference type="InterPro" id="IPR019554">
    <property type="entry name" value="Soluble_ligand-bd"/>
</dbReference>
<sequence length="180" mass="19801">MPLIRLLGLVLLLTGASIANAQNAEVAERYRLGSGDVISISVFGEEDLSFERIRLSDAATVPYPFLGEVRAKGRTPSELEDLITEGLKDGYLINPRVTVNVLDYRQFYVNGAVESPGGYAFQPGMTVRKAIALAGGRTDRASNTKMFVNRDDEAEGDERRVSIDERLQPGDILTIEESFF</sequence>
<dbReference type="AlphaFoldDB" id="A0A557RKH2"/>
<accession>A0A557RKH2</accession>
<organism evidence="5 6">
    <name type="scientific">Spiribacter aquaticus</name>
    <dbReference type="NCBI Taxonomy" id="1935996"/>
    <lineage>
        <taxon>Bacteria</taxon>
        <taxon>Pseudomonadati</taxon>
        <taxon>Pseudomonadota</taxon>
        <taxon>Gammaproteobacteria</taxon>
        <taxon>Chromatiales</taxon>
        <taxon>Ectothiorhodospiraceae</taxon>
        <taxon>Spiribacter</taxon>
    </lineage>
</organism>
<feature type="domain" description="Polysaccharide export protein N-terminal" evidence="3">
    <location>
        <begin position="25"/>
        <end position="101"/>
    </location>
</feature>
<keyword evidence="1 2" id="KW-0732">Signal</keyword>
<dbReference type="Pfam" id="PF10531">
    <property type="entry name" value="SLBB"/>
    <property type="match status" value="1"/>
</dbReference>
<dbReference type="InterPro" id="IPR049712">
    <property type="entry name" value="Poly_export"/>
</dbReference>
<dbReference type="RefSeq" id="WP_144347868.1">
    <property type="nucleotide sequence ID" value="NZ_VMKP01000002.1"/>
</dbReference>
<dbReference type="InterPro" id="IPR003715">
    <property type="entry name" value="Poly_export_N"/>
</dbReference>
<comment type="caution">
    <text evidence="5">The sequence shown here is derived from an EMBL/GenBank/DDBJ whole genome shotgun (WGS) entry which is preliminary data.</text>
</comment>
<proteinExistence type="predicted"/>
<name>A0A557RKH2_9GAMM</name>
<dbReference type="PANTHER" id="PTHR33619:SF3">
    <property type="entry name" value="POLYSACCHARIDE EXPORT PROTEIN GFCE-RELATED"/>
    <property type="match status" value="1"/>
</dbReference>
<evidence type="ECO:0000259" key="3">
    <source>
        <dbReference type="Pfam" id="PF02563"/>
    </source>
</evidence>
<keyword evidence="6" id="KW-1185">Reference proteome</keyword>
<dbReference type="Proteomes" id="UP000316688">
    <property type="component" value="Unassembled WGS sequence"/>
</dbReference>
<feature type="domain" description="Soluble ligand binding" evidence="4">
    <location>
        <begin position="107"/>
        <end position="156"/>
    </location>
</feature>
<feature type="chain" id="PRO_5022009174" evidence="2">
    <location>
        <begin position="22"/>
        <end position="180"/>
    </location>
</feature>
<reference evidence="5 6" key="1">
    <citation type="submission" date="2019-07" db="EMBL/GenBank/DDBJ databases">
        <title>Reclasification of Spiribacter aquaticus.</title>
        <authorList>
            <person name="Leon M.J."/>
            <person name="Sanchez-Porro C."/>
            <person name="Ventosa A."/>
        </authorList>
    </citation>
    <scope>NUCLEOTIDE SEQUENCE [LARGE SCALE GENOMIC DNA]</scope>
    <source>
        <strain evidence="5 6">SP30</strain>
    </source>
</reference>
<gene>
    <name evidence="5" type="ORF">FPL11_06310</name>
</gene>
<evidence type="ECO:0000313" key="5">
    <source>
        <dbReference type="EMBL" id="TVO65668.1"/>
    </source>
</evidence>
<dbReference type="EMBL" id="VMKP01000002">
    <property type="protein sequence ID" value="TVO65668.1"/>
    <property type="molecule type" value="Genomic_DNA"/>
</dbReference>
<dbReference type="Pfam" id="PF02563">
    <property type="entry name" value="Poly_export"/>
    <property type="match status" value="1"/>
</dbReference>
<dbReference type="GO" id="GO:0015159">
    <property type="term" value="F:polysaccharide transmembrane transporter activity"/>
    <property type="evidence" value="ECO:0007669"/>
    <property type="project" value="InterPro"/>
</dbReference>
<dbReference type="Gene3D" id="3.30.1950.10">
    <property type="entry name" value="wza like domain"/>
    <property type="match status" value="1"/>
</dbReference>
<dbReference type="Gene3D" id="3.10.560.10">
    <property type="entry name" value="Outer membrane lipoprotein wza domain like"/>
    <property type="match status" value="1"/>
</dbReference>
<evidence type="ECO:0000256" key="1">
    <source>
        <dbReference type="ARBA" id="ARBA00022729"/>
    </source>
</evidence>
<feature type="signal peptide" evidence="2">
    <location>
        <begin position="1"/>
        <end position="21"/>
    </location>
</feature>
<dbReference type="PANTHER" id="PTHR33619">
    <property type="entry name" value="POLYSACCHARIDE EXPORT PROTEIN GFCE-RELATED"/>
    <property type="match status" value="1"/>
</dbReference>
<evidence type="ECO:0000256" key="2">
    <source>
        <dbReference type="SAM" id="SignalP"/>
    </source>
</evidence>
<evidence type="ECO:0000313" key="6">
    <source>
        <dbReference type="Proteomes" id="UP000316688"/>
    </source>
</evidence>
<evidence type="ECO:0000259" key="4">
    <source>
        <dbReference type="Pfam" id="PF10531"/>
    </source>
</evidence>
<protein>
    <submittedName>
        <fullName evidence="5">Polysaccharide export protein</fullName>
    </submittedName>
</protein>